<sequence>MGLVRRFVLGVTLLASESPSISKSTFGIGKILATLRKFGTEEQLFKSDLIDENFEKMKKFPGTRGQLIRERVRDQRIASNGQDEAQKGEQYRLTGYRPAELPRINRVNVYAALPGILGSVPLWVNVRVDE</sequence>
<evidence type="ECO:0000313" key="1">
    <source>
        <dbReference type="EMBL" id="KAK1136806.1"/>
    </source>
</evidence>
<comment type="caution">
    <text evidence="1">The sequence shown here is derived from an EMBL/GenBank/DDBJ whole genome shotgun (WGS) entry which is preliminary data.</text>
</comment>
<dbReference type="AlphaFoldDB" id="A0AA40KXP1"/>
<dbReference type="EMBL" id="JAHYIQ010000001">
    <property type="protein sequence ID" value="KAK1136806.1"/>
    <property type="molecule type" value="Genomic_DNA"/>
</dbReference>
<evidence type="ECO:0000313" key="2">
    <source>
        <dbReference type="Proteomes" id="UP001177670"/>
    </source>
</evidence>
<gene>
    <name evidence="1" type="ORF">K0M31_001342</name>
</gene>
<organism evidence="1 2">
    <name type="scientific">Melipona bicolor</name>
    <dbReference type="NCBI Taxonomy" id="60889"/>
    <lineage>
        <taxon>Eukaryota</taxon>
        <taxon>Metazoa</taxon>
        <taxon>Ecdysozoa</taxon>
        <taxon>Arthropoda</taxon>
        <taxon>Hexapoda</taxon>
        <taxon>Insecta</taxon>
        <taxon>Pterygota</taxon>
        <taxon>Neoptera</taxon>
        <taxon>Endopterygota</taxon>
        <taxon>Hymenoptera</taxon>
        <taxon>Apocrita</taxon>
        <taxon>Aculeata</taxon>
        <taxon>Apoidea</taxon>
        <taxon>Anthophila</taxon>
        <taxon>Apidae</taxon>
        <taxon>Melipona</taxon>
    </lineage>
</organism>
<dbReference type="Proteomes" id="UP001177670">
    <property type="component" value="Unassembled WGS sequence"/>
</dbReference>
<keyword evidence="2" id="KW-1185">Reference proteome</keyword>
<reference evidence="1" key="1">
    <citation type="submission" date="2021-10" db="EMBL/GenBank/DDBJ databases">
        <title>Melipona bicolor Genome sequencing and assembly.</title>
        <authorList>
            <person name="Araujo N.S."/>
            <person name="Arias M.C."/>
        </authorList>
    </citation>
    <scope>NUCLEOTIDE SEQUENCE</scope>
    <source>
        <strain evidence="1">USP_2M_L1-L4_2017</strain>
        <tissue evidence="1">Whole body</tissue>
    </source>
</reference>
<protein>
    <submittedName>
        <fullName evidence="1">Uncharacterized protein</fullName>
    </submittedName>
</protein>
<proteinExistence type="predicted"/>
<accession>A0AA40KXP1</accession>
<name>A0AA40KXP1_9HYME</name>